<evidence type="ECO:0000256" key="8">
    <source>
        <dbReference type="ARBA" id="ARBA00023316"/>
    </source>
</evidence>
<dbReference type="EC" id="2.4.1.16" evidence="2"/>
<keyword evidence="6 10" id="KW-0812">Transmembrane</keyword>
<keyword evidence="5" id="KW-0808">Transferase</keyword>
<evidence type="ECO:0000256" key="4">
    <source>
        <dbReference type="ARBA" id="ARBA00022676"/>
    </source>
</evidence>
<feature type="transmembrane region" description="Helical" evidence="10">
    <location>
        <begin position="71"/>
        <end position="94"/>
    </location>
</feature>
<feature type="compositionally biased region" description="Basic and acidic residues" evidence="9">
    <location>
        <begin position="319"/>
        <end position="340"/>
    </location>
</feature>
<dbReference type="GO" id="GO:0006031">
    <property type="term" value="P:chitin biosynthetic process"/>
    <property type="evidence" value="ECO:0007669"/>
    <property type="project" value="TreeGrafter"/>
</dbReference>
<feature type="transmembrane region" description="Helical" evidence="10">
    <location>
        <begin position="100"/>
        <end position="119"/>
    </location>
</feature>
<feature type="transmembrane region" description="Helical" evidence="10">
    <location>
        <begin position="214"/>
        <end position="236"/>
    </location>
</feature>
<keyword evidence="12" id="KW-1185">Reference proteome</keyword>
<feature type="region of interest" description="Disordered" evidence="9">
    <location>
        <begin position="319"/>
        <end position="389"/>
    </location>
</feature>
<comment type="subcellular location">
    <subcellularLocation>
        <location evidence="1">Cell membrane</location>
        <topology evidence="1">Multi-pass membrane protein</topology>
    </subcellularLocation>
</comment>
<evidence type="ECO:0000256" key="5">
    <source>
        <dbReference type="ARBA" id="ARBA00022679"/>
    </source>
</evidence>
<dbReference type="PANTHER" id="PTHR22914">
    <property type="entry name" value="CHITIN SYNTHASE"/>
    <property type="match status" value="1"/>
</dbReference>
<protein>
    <recommendedName>
        <fullName evidence="2">chitin synthase</fullName>
        <ecNumber evidence="2">2.4.1.16</ecNumber>
    </recommendedName>
</protein>
<gene>
    <name evidence="11" type="ORF">ECRASSUSDP1_LOCUS12586</name>
</gene>
<dbReference type="InterPro" id="IPR004835">
    <property type="entry name" value="Chitin_synth"/>
</dbReference>
<sequence>MALNTLSGLLLVGLYYATYSIFLRSVFPDSVCFDITKTANILENVYLALVFLVLILSTCVKLDWCDWYFKIAAIFMGIFSILMTVVVIISVMQVQINAKVYIATLGLLCTYILPMLLNIRNLKFLNFWKGTFYLFLLMPTYINIISIYAVANTHDVTWGSRAPPNSQHKETSRERKQRVEYENFRSNWLVFWIFLNILAGWSVIFISREDQTEYLFYVVAAIGAIVGSKLFFSILYKVMYLCVHKRLKRKIHNQKKEHGYQFDLEEKKEDRSNDSASQKFHNLWRTSHAGFPPASYDSEGQLRVDSSEPLGFFEGKVDSDASENVRESSEDGGMREERMGRGGLDMPLEKVERRKERCDFRDESERRCERGISGELENRQFGHSSEEDL</sequence>
<feature type="compositionally biased region" description="Basic and acidic residues" evidence="9">
    <location>
        <begin position="347"/>
        <end position="389"/>
    </location>
</feature>
<proteinExistence type="predicted"/>
<keyword evidence="4" id="KW-0328">Glycosyltransferase</keyword>
<dbReference type="GO" id="GO:0071555">
    <property type="term" value="P:cell wall organization"/>
    <property type="evidence" value="ECO:0007669"/>
    <property type="project" value="UniProtKB-KW"/>
</dbReference>
<organism evidence="11 12">
    <name type="scientific">Euplotes crassus</name>
    <dbReference type="NCBI Taxonomy" id="5936"/>
    <lineage>
        <taxon>Eukaryota</taxon>
        <taxon>Sar</taxon>
        <taxon>Alveolata</taxon>
        <taxon>Ciliophora</taxon>
        <taxon>Intramacronucleata</taxon>
        <taxon>Spirotrichea</taxon>
        <taxon>Hypotrichia</taxon>
        <taxon>Euplotida</taxon>
        <taxon>Euplotidae</taxon>
        <taxon>Moneuplotes</taxon>
    </lineage>
</organism>
<feature type="transmembrane region" description="Helical" evidence="10">
    <location>
        <begin position="131"/>
        <end position="151"/>
    </location>
</feature>
<keyword evidence="7 10" id="KW-0472">Membrane</keyword>
<keyword evidence="10" id="KW-1133">Transmembrane helix</keyword>
<keyword evidence="8" id="KW-0961">Cell wall biogenesis/degradation</keyword>
<dbReference type="GO" id="GO:0005886">
    <property type="term" value="C:plasma membrane"/>
    <property type="evidence" value="ECO:0007669"/>
    <property type="project" value="UniProtKB-SubCell"/>
</dbReference>
<dbReference type="AlphaFoldDB" id="A0AAD1UNR5"/>
<evidence type="ECO:0000313" key="12">
    <source>
        <dbReference type="Proteomes" id="UP001295684"/>
    </source>
</evidence>
<accession>A0AAD1UNR5</accession>
<evidence type="ECO:0000256" key="6">
    <source>
        <dbReference type="ARBA" id="ARBA00022692"/>
    </source>
</evidence>
<dbReference type="PANTHER" id="PTHR22914:SF9">
    <property type="entry name" value="CHITIN SYNTHASE 1"/>
    <property type="match status" value="1"/>
</dbReference>
<evidence type="ECO:0000256" key="7">
    <source>
        <dbReference type="ARBA" id="ARBA00023136"/>
    </source>
</evidence>
<evidence type="ECO:0000256" key="10">
    <source>
        <dbReference type="SAM" id="Phobius"/>
    </source>
</evidence>
<name>A0AAD1UNR5_EUPCR</name>
<evidence type="ECO:0000256" key="3">
    <source>
        <dbReference type="ARBA" id="ARBA00022475"/>
    </source>
</evidence>
<evidence type="ECO:0000313" key="11">
    <source>
        <dbReference type="EMBL" id="CAI2371266.1"/>
    </source>
</evidence>
<evidence type="ECO:0000256" key="9">
    <source>
        <dbReference type="SAM" id="MobiDB-lite"/>
    </source>
</evidence>
<dbReference type="Proteomes" id="UP001295684">
    <property type="component" value="Unassembled WGS sequence"/>
</dbReference>
<dbReference type="GO" id="GO:0004100">
    <property type="term" value="F:chitin synthase activity"/>
    <property type="evidence" value="ECO:0007669"/>
    <property type="project" value="UniProtKB-EC"/>
</dbReference>
<comment type="caution">
    <text evidence="11">The sequence shown here is derived from an EMBL/GenBank/DDBJ whole genome shotgun (WGS) entry which is preliminary data.</text>
</comment>
<keyword evidence="3" id="KW-1003">Cell membrane</keyword>
<reference evidence="11" key="1">
    <citation type="submission" date="2023-07" db="EMBL/GenBank/DDBJ databases">
        <authorList>
            <consortium name="AG Swart"/>
            <person name="Singh M."/>
            <person name="Singh A."/>
            <person name="Seah K."/>
            <person name="Emmerich C."/>
        </authorList>
    </citation>
    <scope>NUCLEOTIDE SEQUENCE</scope>
    <source>
        <strain evidence="11">DP1</strain>
    </source>
</reference>
<feature type="transmembrane region" description="Helical" evidence="10">
    <location>
        <begin position="44"/>
        <end position="64"/>
    </location>
</feature>
<evidence type="ECO:0000256" key="1">
    <source>
        <dbReference type="ARBA" id="ARBA00004651"/>
    </source>
</evidence>
<evidence type="ECO:0000256" key="2">
    <source>
        <dbReference type="ARBA" id="ARBA00012543"/>
    </source>
</evidence>
<dbReference type="EMBL" id="CAMPGE010012496">
    <property type="protein sequence ID" value="CAI2371266.1"/>
    <property type="molecule type" value="Genomic_DNA"/>
</dbReference>
<feature type="transmembrane region" description="Helical" evidence="10">
    <location>
        <begin position="188"/>
        <end position="207"/>
    </location>
</feature>